<dbReference type="PANTHER" id="PTHR11059:SF0">
    <property type="entry name" value="DNA REPAIR PROTEIN RECN"/>
    <property type="match status" value="1"/>
</dbReference>
<evidence type="ECO:0000256" key="9">
    <source>
        <dbReference type="PIRNR" id="PIRNR003128"/>
    </source>
</evidence>
<reference evidence="12 13" key="1">
    <citation type="submission" date="2016-03" db="EMBL/GenBank/DDBJ databases">
        <title>Draft genome sequence of Gluconobacter cerinus strain CECT 9110.</title>
        <authorList>
            <person name="Sainz F."/>
            <person name="Mas A."/>
            <person name="Torija M.J."/>
        </authorList>
    </citation>
    <scope>NUCLEOTIDE SEQUENCE [LARGE SCALE GENOMIC DNA]</scope>
    <source>
        <strain evidence="12 13">CECT 9110</strain>
    </source>
</reference>
<dbReference type="InterPro" id="IPR003395">
    <property type="entry name" value="RecF/RecN/SMC_N"/>
</dbReference>
<dbReference type="RefSeq" id="WP_064273093.1">
    <property type="nucleotide sequence ID" value="NZ_LUTU01000004.1"/>
</dbReference>
<evidence type="ECO:0000256" key="3">
    <source>
        <dbReference type="ARBA" id="ARBA00021315"/>
    </source>
</evidence>
<dbReference type="Gene3D" id="3.40.50.300">
    <property type="entry name" value="P-loop containing nucleotide triphosphate hydrolases"/>
    <property type="match status" value="2"/>
</dbReference>
<keyword evidence="5 9" id="KW-0227">DNA damage</keyword>
<evidence type="ECO:0000256" key="10">
    <source>
        <dbReference type="SAM" id="Coils"/>
    </source>
</evidence>
<dbReference type="FunFam" id="3.40.50.300:FF:000356">
    <property type="entry name" value="DNA repair protein RecN"/>
    <property type="match status" value="1"/>
</dbReference>
<dbReference type="GO" id="GO:0009432">
    <property type="term" value="P:SOS response"/>
    <property type="evidence" value="ECO:0007669"/>
    <property type="project" value="TreeGrafter"/>
</dbReference>
<organism evidence="12 13">
    <name type="scientific">Gluconobacter cerinus</name>
    <dbReference type="NCBI Taxonomy" id="38307"/>
    <lineage>
        <taxon>Bacteria</taxon>
        <taxon>Pseudomonadati</taxon>
        <taxon>Pseudomonadota</taxon>
        <taxon>Alphaproteobacteria</taxon>
        <taxon>Acetobacterales</taxon>
        <taxon>Acetobacteraceae</taxon>
        <taxon>Gluconobacter</taxon>
    </lineage>
</organism>
<dbReference type="PATRIC" id="fig|38307.3.peg.346"/>
<dbReference type="AlphaFoldDB" id="A0A1B6VNY0"/>
<keyword evidence="6" id="KW-0067">ATP-binding</keyword>
<dbReference type="GO" id="GO:0006310">
    <property type="term" value="P:DNA recombination"/>
    <property type="evidence" value="ECO:0007669"/>
    <property type="project" value="InterPro"/>
</dbReference>
<comment type="similarity">
    <text evidence="2 9">Belongs to the RecN family.</text>
</comment>
<sequence>MLTHLSIRDVVLIEKLDLTLAAGLTVLTGETGAGKSILLDSLGLALGDRANAGLIRSGAAQASVAAIFEVPSGHPVFTLLSEQGIALEEASEPLVLRRIVTPDGRSRAYVSDQPVGISLLRRIASQLVEIQGQHEQMGLADQSTHLNLLDAFGVKRDLLARTAATFHQWANARTALAKARSEMDAAAREEEWLRATVDDLSTLAPQEGEEESLAALRVSLQQDERRGEAVAAALSELTPRDRRSSNPSAALRSASRALVRLLPSSAETEGSTSTHQTQAQEALDALEKAEEALAEAEMLLTRLAADTESDPRLLEETEERLFSLRAEARKHNVSVAELPSFLASLKSRLAALDSGNAELLRLEIALTESRLAYEEAAKALSKAREQSAQKLEQAVSRELKPVKLERARFIVSLLPLAPEQWNSRGMEQSSFLIAANPGQAPGPLAKVASGGELSRLMLALKVVLAQRSDVGTLVFDEVDSGVGGATASSIGDRLHKVAQDVQVLVVTHSPQVAARGDHHLRIAKRIRNERTETLAEPLSREARREEIARMLAGDVITDAARGAADSLLEQTA</sequence>
<evidence type="ECO:0000313" key="13">
    <source>
        <dbReference type="Proteomes" id="UP000077786"/>
    </source>
</evidence>
<evidence type="ECO:0000256" key="8">
    <source>
        <dbReference type="ARBA" id="ARBA00033408"/>
    </source>
</evidence>
<proteinExistence type="inferred from homology"/>
<comment type="caution">
    <text evidence="12">The sequence shown here is derived from an EMBL/GenBank/DDBJ whole genome shotgun (WGS) entry which is preliminary data.</text>
</comment>
<name>A0A1B6VNY0_9PROT</name>
<gene>
    <name evidence="12" type="ORF">A0123_00331</name>
</gene>
<dbReference type="GO" id="GO:0043590">
    <property type="term" value="C:bacterial nucleoid"/>
    <property type="evidence" value="ECO:0007669"/>
    <property type="project" value="TreeGrafter"/>
</dbReference>
<feature type="coiled-coil region" evidence="10">
    <location>
        <begin position="366"/>
        <end position="393"/>
    </location>
</feature>
<evidence type="ECO:0000256" key="6">
    <source>
        <dbReference type="ARBA" id="ARBA00022840"/>
    </source>
</evidence>
<feature type="coiled-coil region" evidence="10">
    <location>
        <begin position="276"/>
        <end position="334"/>
    </location>
</feature>
<evidence type="ECO:0000256" key="5">
    <source>
        <dbReference type="ARBA" id="ARBA00022763"/>
    </source>
</evidence>
<evidence type="ECO:0000259" key="11">
    <source>
        <dbReference type="Pfam" id="PF02463"/>
    </source>
</evidence>
<accession>A0A1B6VNY0</accession>
<keyword evidence="7 9" id="KW-0234">DNA repair</keyword>
<dbReference type="PANTHER" id="PTHR11059">
    <property type="entry name" value="DNA REPAIR PROTEIN RECN"/>
    <property type="match status" value="1"/>
</dbReference>
<dbReference type="InterPro" id="IPR004604">
    <property type="entry name" value="DNA_recomb/repair_RecN"/>
</dbReference>
<dbReference type="PIRSF" id="PIRSF003128">
    <property type="entry name" value="RecN"/>
    <property type="match status" value="1"/>
</dbReference>
<dbReference type="GO" id="GO:0006281">
    <property type="term" value="P:DNA repair"/>
    <property type="evidence" value="ECO:0007669"/>
    <property type="project" value="UniProtKB-KW"/>
</dbReference>
<evidence type="ECO:0000256" key="4">
    <source>
        <dbReference type="ARBA" id="ARBA00022741"/>
    </source>
</evidence>
<keyword evidence="4" id="KW-0547">Nucleotide-binding</keyword>
<dbReference type="CDD" id="cd03241">
    <property type="entry name" value="ABC_RecN"/>
    <property type="match status" value="2"/>
</dbReference>
<feature type="domain" description="RecF/RecN/SMC N-terminal" evidence="11">
    <location>
        <begin position="12"/>
        <end position="524"/>
    </location>
</feature>
<dbReference type="EMBL" id="LUTU01000004">
    <property type="protein sequence ID" value="OAJ68768.1"/>
    <property type="molecule type" value="Genomic_DNA"/>
</dbReference>
<dbReference type="GO" id="GO:0005524">
    <property type="term" value="F:ATP binding"/>
    <property type="evidence" value="ECO:0007669"/>
    <property type="project" value="UniProtKB-KW"/>
</dbReference>
<dbReference type="NCBIfam" id="TIGR00634">
    <property type="entry name" value="recN"/>
    <property type="match status" value="1"/>
</dbReference>
<dbReference type="InterPro" id="IPR027417">
    <property type="entry name" value="P-loop_NTPase"/>
</dbReference>
<dbReference type="Pfam" id="PF02463">
    <property type="entry name" value="SMC_N"/>
    <property type="match status" value="1"/>
</dbReference>
<protein>
    <recommendedName>
        <fullName evidence="3 9">DNA repair protein RecN</fullName>
    </recommendedName>
    <alternativeName>
        <fullName evidence="8 9">Recombination protein N</fullName>
    </alternativeName>
</protein>
<dbReference type="OrthoDB" id="9806954at2"/>
<evidence type="ECO:0000256" key="7">
    <source>
        <dbReference type="ARBA" id="ARBA00023204"/>
    </source>
</evidence>
<comment type="function">
    <text evidence="1 9">May be involved in recombinational repair of damaged DNA.</text>
</comment>
<evidence type="ECO:0000313" key="12">
    <source>
        <dbReference type="EMBL" id="OAJ68768.1"/>
    </source>
</evidence>
<dbReference type="SUPFAM" id="SSF52540">
    <property type="entry name" value="P-loop containing nucleoside triphosphate hydrolases"/>
    <property type="match status" value="2"/>
</dbReference>
<dbReference type="Proteomes" id="UP000077786">
    <property type="component" value="Unassembled WGS sequence"/>
</dbReference>
<evidence type="ECO:0000256" key="2">
    <source>
        <dbReference type="ARBA" id="ARBA00009441"/>
    </source>
</evidence>
<keyword evidence="10" id="KW-0175">Coiled coil</keyword>
<evidence type="ECO:0000256" key="1">
    <source>
        <dbReference type="ARBA" id="ARBA00003618"/>
    </source>
</evidence>